<keyword evidence="3" id="KW-1185">Reference proteome</keyword>
<feature type="region of interest" description="Disordered" evidence="1">
    <location>
        <begin position="1"/>
        <end position="25"/>
    </location>
</feature>
<evidence type="ECO:0000313" key="2">
    <source>
        <dbReference type="EMBL" id="CQR37154.1"/>
    </source>
</evidence>
<comment type="caution">
    <text evidence="2">The sequence shown here is derived from an EMBL/GenBank/DDBJ whole genome shotgun (WGS) entry which is preliminary data.</text>
</comment>
<gene>
    <name evidence="2" type="ORF">THICB1_70095</name>
</gene>
<evidence type="ECO:0000256" key="1">
    <source>
        <dbReference type="SAM" id="MobiDB-lite"/>
    </source>
</evidence>
<proteinExistence type="predicted"/>
<name>A0ABM9T858_THIA3</name>
<dbReference type="EMBL" id="CTRI01000029">
    <property type="protein sequence ID" value="CQR37154.1"/>
    <property type="molecule type" value="Genomic_DNA"/>
</dbReference>
<accession>A0ABM9T858</accession>
<sequence>MMMNRSVFPNDLNPPVATLGEVRHG</sequence>
<evidence type="ECO:0000313" key="3">
    <source>
        <dbReference type="Proteomes" id="UP000078599"/>
    </source>
</evidence>
<reference evidence="2 3" key="1">
    <citation type="submission" date="2015-03" db="EMBL/GenBank/DDBJ databases">
        <authorList>
            <person name="Regsiter A."/>
            <person name="william w."/>
        </authorList>
    </citation>
    <scope>NUCLEOTIDE SEQUENCE [LARGE SCALE GENOMIC DNA]</scope>
    <source>
        <strain evidence="2 3">CB1</strain>
    </source>
</reference>
<organism evidence="2 3">
    <name type="scientific">Thiomonas arsenitoxydans (strain DSM 22701 / CIP 110005 / 3As)</name>
    <dbReference type="NCBI Taxonomy" id="426114"/>
    <lineage>
        <taxon>Bacteria</taxon>
        <taxon>Pseudomonadati</taxon>
        <taxon>Pseudomonadota</taxon>
        <taxon>Betaproteobacteria</taxon>
        <taxon>Burkholderiales</taxon>
        <taxon>Thiomonas</taxon>
    </lineage>
</organism>
<dbReference type="Proteomes" id="UP000078599">
    <property type="component" value="Unassembled WGS sequence"/>
</dbReference>
<protein>
    <submittedName>
        <fullName evidence="2">Uncharacterized protein</fullName>
    </submittedName>
</protein>